<comment type="caution">
    <text evidence="8">The sequence shown here is derived from an EMBL/GenBank/DDBJ whole genome shotgun (WGS) entry which is preliminary data.</text>
</comment>
<dbReference type="InterPro" id="IPR020846">
    <property type="entry name" value="MFS_dom"/>
</dbReference>
<evidence type="ECO:0000256" key="1">
    <source>
        <dbReference type="ARBA" id="ARBA00004141"/>
    </source>
</evidence>
<feature type="compositionally biased region" description="Basic and acidic residues" evidence="5">
    <location>
        <begin position="9"/>
        <end position="24"/>
    </location>
</feature>
<dbReference type="InterPro" id="IPR011701">
    <property type="entry name" value="MFS"/>
</dbReference>
<evidence type="ECO:0000256" key="5">
    <source>
        <dbReference type="SAM" id="MobiDB-lite"/>
    </source>
</evidence>
<organism evidence="8 9">
    <name type="scientific">Diploscapter pachys</name>
    <dbReference type="NCBI Taxonomy" id="2018661"/>
    <lineage>
        <taxon>Eukaryota</taxon>
        <taxon>Metazoa</taxon>
        <taxon>Ecdysozoa</taxon>
        <taxon>Nematoda</taxon>
        <taxon>Chromadorea</taxon>
        <taxon>Rhabditida</taxon>
        <taxon>Rhabditina</taxon>
        <taxon>Rhabditomorpha</taxon>
        <taxon>Rhabditoidea</taxon>
        <taxon>Rhabditidae</taxon>
        <taxon>Diploscapter</taxon>
    </lineage>
</organism>
<dbReference type="GO" id="GO:0006820">
    <property type="term" value="P:monoatomic anion transport"/>
    <property type="evidence" value="ECO:0007669"/>
    <property type="project" value="TreeGrafter"/>
</dbReference>
<dbReference type="Proteomes" id="UP000218231">
    <property type="component" value="Unassembled WGS sequence"/>
</dbReference>
<dbReference type="InterPro" id="IPR036259">
    <property type="entry name" value="MFS_trans_sf"/>
</dbReference>
<feature type="compositionally biased region" description="Basic and acidic residues" evidence="5">
    <location>
        <begin position="39"/>
        <end position="56"/>
    </location>
</feature>
<dbReference type="EMBL" id="LIAE01006344">
    <property type="protein sequence ID" value="PAV90942.1"/>
    <property type="molecule type" value="Genomic_DNA"/>
</dbReference>
<feature type="transmembrane region" description="Helical" evidence="6">
    <location>
        <begin position="251"/>
        <end position="272"/>
    </location>
</feature>
<feature type="region of interest" description="Disordered" evidence="5">
    <location>
        <begin position="1"/>
        <end position="56"/>
    </location>
</feature>
<dbReference type="Pfam" id="PF04419">
    <property type="entry name" value="SERF-like_N"/>
    <property type="match status" value="1"/>
</dbReference>
<dbReference type="GO" id="GO:0022857">
    <property type="term" value="F:transmembrane transporter activity"/>
    <property type="evidence" value="ECO:0007669"/>
    <property type="project" value="InterPro"/>
</dbReference>
<dbReference type="PANTHER" id="PTHR11662">
    <property type="entry name" value="SOLUTE CARRIER FAMILY 17"/>
    <property type="match status" value="1"/>
</dbReference>
<evidence type="ECO:0000313" key="8">
    <source>
        <dbReference type="EMBL" id="PAV90942.1"/>
    </source>
</evidence>
<dbReference type="OrthoDB" id="2985014at2759"/>
<reference evidence="8 9" key="1">
    <citation type="journal article" date="2017" name="Curr. Biol.">
        <title>Genome architecture and evolution of a unichromosomal asexual nematode.</title>
        <authorList>
            <person name="Fradin H."/>
            <person name="Zegar C."/>
            <person name="Gutwein M."/>
            <person name="Lucas J."/>
            <person name="Kovtun M."/>
            <person name="Corcoran D."/>
            <person name="Baugh L.R."/>
            <person name="Kiontke K."/>
            <person name="Gunsalus K."/>
            <person name="Fitch D.H."/>
            <person name="Piano F."/>
        </authorList>
    </citation>
    <scope>NUCLEOTIDE SEQUENCE [LARGE SCALE GENOMIC DNA]</scope>
    <source>
        <strain evidence="8">PF1309</strain>
    </source>
</reference>
<dbReference type="PANTHER" id="PTHR11662:SF442">
    <property type="entry name" value="MAJOR FACILITATOR SUPERFAMILY (MFS) PROFILE DOMAIN-CONTAINING PROTEIN"/>
    <property type="match status" value="1"/>
</dbReference>
<comment type="subcellular location">
    <subcellularLocation>
        <location evidence="1">Membrane</location>
        <topology evidence="1">Multi-pass membrane protein</topology>
    </subcellularLocation>
</comment>
<accession>A0A2A2LXJ4</accession>
<feature type="region of interest" description="Disordered" evidence="5">
    <location>
        <begin position="519"/>
        <end position="547"/>
    </location>
</feature>
<feature type="transmembrane region" description="Helical" evidence="6">
    <location>
        <begin position="164"/>
        <end position="183"/>
    </location>
</feature>
<feature type="domain" description="Major facilitator superfamily (MFS) profile" evidence="7">
    <location>
        <begin position="82"/>
        <end position="568"/>
    </location>
</feature>
<dbReference type="PROSITE" id="PS50850">
    <property type="entry name" value="MFS"/>
    <property type="match status" value="1"/>
</dbReference>
<dbReference type="SUPFAM" id="SSF103473">
    <property type="entry name" value="MFS general substrate transporter"/>
    <property type="match status" value="1"/>
</dbReference>
<keyword evidence="3 6" id="KW-1133">Transmembrane helix</keyword>
<evidence type="ECO:0000313" key="9">
    <source>
        <dbReference type="Proteomes" id="UP000218231"/>
    </source>
</evidence>
<evidence type="ECO:0000256" key="3">
    <source>
        <dbReference type="ARBA" id="ARBA00022989"/>
    </source>
</evidence>
<feature type="transmembrane region" description="Helical" evidence="6">
    <location>
        <begin position="189"/>
        <end position="211"/>
    </location>
</feature>
<keyword evidence="9" id="KW-1185">Reference proteome</keyword>
<protein>
    <recommendedName>
        <fullName evidence="7">Major facilitator superfamily (MFS) profile domain-containing protein</fullName>
    </recommendedName>
</protein>
<dbReference type="InterPro" id="IPR007513">
    <property type="entry name" value="SERF-like_N"/>
</dbReference>
<feature type="transmembrane region" description="Helical" evidence="6">
    <location>
        <begin position="132"/>
        <end position="152"/>
    </location>
</feature>
<keyword evidence="4 6" id="KW-0472">Membrane</keyword>
<dbReference type="STRING" id="2018661.A0A2A2LXJ4"/>
<feature type="transmembrane region" description="Helical" evidence="6">
    <location>
        <begin position="223"/>
        <end position="245"/>
    </location>
</feature>
<feature type="transmembrane region" description="Helical" evidence="6">
    <location>
        <begin position="385"/>
        <end position="404"/>
    </location>
</feature>
<feature type="transmembrane region" description="Helical" evidence="6">
    <location>
        <begin position="424"/>
        <end position="442"/>
    </location>
</feature>
<dbReference type="Pfam" id="PF07690">
    <property type="entry name" value="MFS_1"/>
    <property type="match status" value="1"/>
</dbReference>
<feature type="compositionally biased region" description="Low complexity" evidence="5">
    <location>
        <begin position="27"/>
        <end position="36"/>
    </location>
</feature>
<feature type="transmembrane region" description="Helical" evidence="6">
    <location>
        <begin position="357"/>
        <end position="373"/>
    </location>
</feature>
<dbReference type="GO" id="GO:0016020">
    <property type="term" value="C:membrane"/>
    <property type="evidence" value="ECO:0007669"/>
    <property type="project" value="UniProtKB-SubCell"/>
</dbReference>
<evidence type="ECO:0000256" key="6">
    <source>
        <dbReference type="SAM" id="Phobius"/>
    </source>
</evidence>
<evidence type="ECO:0000256" key="2">
    <source>
        <dbReference type="ARBA" id="ARBA00022692"/>
    </source>
</evidence>
<name>A0A2A2LXJ4_9BILA</name>
<dbReference type="InterPro" id="IPR050382">
    <property type="entry name" value="MFS_Na/Anion_cotransporter"/>
</dbReference>
<keyword evidence="2 6" id="KW-0812">Transmembrane</keyword>
<evidence type="ECO:0000256" key="4">
    <source>
        <dbReference type="ARBA" id="ARBA00023136"/>
    </source>
</evidence>
<feature type="transmembrane region" description="Helical" evidence="6">
    <location>
        <begin position="454"/>
        <end position="473"/>
    </location>
</feature>
<gene>
    <name evidence="8" type="ORF">WR25_06746</name>
</gene>
<sequence length="568" mass="63067">MIESGNQRDLAREKNLKKQQDMKKKAGANGKDGNSGLTTEKRLERDAEAMRIKQEKAAAKKAEEDAAKAANVKKVAKIDPLKITMELLINTLTNRSTDKLSDDHIQHHALVTQYGHGSYGQYKNDWTPDQQAQIFTTFYVTAFLALFITNYLCKRLGAKNTITIALIINIIGSLLTPFVAIFLRSYYWIAIVRAVMGLGFGVTIPACSQIISTWFPLSEKSTAMAIFTIGNQMGIALAMFFTAYLSELPWFGGWPFSFIASGILGCLFLVVWQIRAENKPRYSNYITATELEYIQGKLRRQRANTIVRPTPYKTNGIWSAVPFIVQIITKLLFASIADSLKRRNYSTNLITKISNNIASFGTALCMLGVAVVYSRWTWSLSLRGFLTTLLISCSMGLFSAYVPGYNTALVSVAPEFTAFISSYAQLYGMAASTLSPYVIGYITNSPSVYSWKYVFYMLAGVLAVTGLIFQMFGHGETESWGEPASACTSLRLSSTNQDDGNASSSRQISVQMHNQKLLDEGPIDPRSKKPSRVSYKDDESTPGAGLKLEDLENDVIYSIDEVEEKNSL</sequence>
<feature type="transmembrane region" description="Helical" evidence="6">
    <location>
        <begin position="317"/>
        <end position="337"/>
    </location>
</feature>
<evidence type="ECO:0000259" key="7">
    <source>
        <dbReference type="PROSITE" id="PS50850"/>
    </source>
</evidence>
<dbReference type="Gene3D" id="1.20.1250.20">
    <property type="entry name" value="MFS general substrate transporter like domains"/>
    <property type="match status" value="2"/>
</dbReference>
<dbReference type="AlphaFoldDB" id="A0A2A2LXJ4"/>
<proteinExistence type="predicted"/>